<dbReference type="Proteomes" id="UP000693758">
    <property type="component" value="Segment"/>
</dbReference>
<name>A0A8F3E6B5_9CAUD</name>
<dbReference type="GO" id="GO:0001897">
    <property type="term" value="P:symbiont-mediated cytolysis of host cell"/>
    <property type="evidence" value="ECO:0007669"/>
    <property type="project" value="UniProtKB-ARBA"/>
</dbReference>
<dbReference type="Pfam" id="PF05257">
    <property type="entry name" value="CHAP"/>
    <property type="match status" value="1"/>
</dbReference>
<reference evidence="4" key="1">
    <citation type="submission" date="2021-04" db="EMBL/GenBank/DDBJ databases">
        <authorList>
            <person name="Black C."/>
            <person name="Barkhordar M.H."/>
            <person name="Chen C."/>
            <person name="Chin S.C."/>
            <person name="Fang R."/>
            <person name="Fontenot L.A."/>
            <person name="Fulinara C.P."/>
            <person name="Gaeta R."/>
            <person name="Hong M.-L.O."/>
            <person name="Jiang B.L."/>
            <person name="Kapinos A."/>
            <person name="Komaranchath M."/>
            <person name="Lan W.C."/>
            <person name="Mirjafari-Firoozabadi S.-A."/>
            <person name="Padua J.-W.P."/>
            <person name="Ramarapu R."/>
            <person name="Santana M.G."/>
            <person name="Shaffer R.D."/>
            <person name="Soumakis M."/>
            <person name="Torres N.C."/>
            <person name="Tseng A."/>
            <person name="Venkatesh S."/>
            <person name="Wang V."/>
            <person name="Yanovsky A.O."/>
            <person name="Nguyen M.A."/>
            <person name="Swift C.M."/>
            <person name="Mayet R.A."/>
            <person name="Chen A."/>
            <person name="Demo S."/>
            <person name="Tse V.Y."/>
            <person name="Garlena R.A."/>
            <person name="Russell D.A."/>
            <person name="Pope W.H."/>
            <person name="Jacobs-Sera D."/>
            <person name="Hatfull G.F."/>
            <person name="Reddi K."/>
            <person name="Moberg-Parker J."/>
            <person name="Freise A.C."/>
        </authorList>
    </citation>
    <scope>NUCLEOTIDE SEQUENCE</scope>
</reference>
<evidence type="ECO:0000313" key="5">
    <source>
        <dbReference type="Proteomes" id="UP000693758"/>
    </source>
</evidence>
<feature type="domain" description="Peptidase C51" evidence="3">
    <location>
        <begin position="313"/>
        <end position="441"/>
    </location>
</feature>
<proteinExistence type="predicted"/>
<accession>A0A8F3E6B5</accession>
<evidence type="ECO:0000256" key="1">
    <source>
        <dbReference type="ARBA" id="ARBA00022529"/>
    </source>
</evidence>
<keyword evidence="5" id="KW-1185">Reference proteome</keyword>
<feature type="compositionally biased region" description="Basic and acidic residues" evidence="2">
    <location>
        <begin position="283"/>
        <end position="295"/>
    </location>
</feature>
<evidence type="ECO:0000313" key="4">
    <source>
        <dbReference type="EMBL" id="QWY81927.1"/>
    </source>
</evidence>
<dbReference type="InterPro" id="IPR007921">
    <property type="entry name" value="CHAP_dom"/>
</dbReference>
<dbReference type="Gene3D" id="3.90.1720.10">
    <property type="entry name" value="endopeptidase domain like (from Nostoc punctiforme)"/>
    <property type="match status" value="1"/>
</dbReference>
<feature type="region of interest" description="Disordered" evidence="2">
    <location>
        <begin position="283"/>
        <end position="308"/>
    </location>
</feature>
<evidence type="ECO:0000259" key="3">
    <source>
        <dbReference type="PROSITE" id="PS50911"/>
    </source>
</evidence>
<dbReference type="EMBL" id="MW862982">
    <property type="protein sequence ID" value="QWY81927.1"/>
    <property type="molecule type" value="Genomic_DNA"/>
</dbReference>
<feature type="compositionally biased region" description="Low complexity" evidence="2">
    <location>
        <begin position="296"/>
        <end position="308"/>
    </location>
</feature>
<protein>
    <submittedName>
        <fullName evidence="4">Minor tail protein</fullName>
    </submittedName>
</protein>
<organism evidence="4 5">
    <name type="scientific">Arthrobacter phage Sicarius2</name>
    <dbReference type="NCBI Taxonomy" id="2836090"/>
    <lineage>
        <taxon>Viruses</taxon>
        <taxon>Duplodnaviria</taxon>
        <taxon>Heunggongvirae</taxon>
        <taxon>Uroviricota</taxon>
        <taxon>Caudoviricetes</taxon>
        <taxon>Berryhillviridae</taxon>
        <taxon>Sicariusvirus</taxon>
        <taxon>Sicariusvirus sicarius2</taxon>
    </lineage>
</organism>
<gene>
    <name evidence="4" type="primary">22</name>
    <name evidence="4" type="ORF">SEA_SICARIUS2_22</name>
</gene>
<dbReference type="SUPFAM" id="SSF54001">
    <property type="entry name" value="Cysteine proteinases"/>
    <property type="match status" value="1"/>
</dbReference>
<keyword evidence="1" id="KW-0929">Antimicrobial</keyword>
<dbReference type="PROSITE" id="PS50911">
    <property type="entry name" value="CHAP"/>
    <property type="match status" value="1"/>
</dbReference>
<dbReference type="InterPro" id="IPR038765">
    <property type="entry name" value="Papain-like_cys_pep_sf"/>
</dbReference>
<sequence length="441" mass="47042">MATTLDAAKLKQITVTGKGLSAQMRDACTKASLSLACDQVTQMSLTFEDTHNAEIFRSGVLSRGASINYGDWYLVSDGENFKPGPIGPQLVIKAPSRFVTDLRKKTGAYSWGNVDVASWVRDVARSVGMKSIVQPGLGNKTLVRKAGQDGERGDSTWDVLTQLSREVGVWLFEYGSTLVFAKPSWLVSSAWQHREWRFSWDGWAKYTAGLAGMPEYEDKPGDEYEESCTFKLLSADADQIRPGDTVRLNGGAVGKMGGVWIVRSVDFPLTVAGIVTVQCQRPIDPKIEKPREDSPAKSTSSSGSTATGVSGIAAATTRWAAAVNGRSLDLDGAFGAQCVDVAISFNRDVVGGPAISGNGRDWYANGGRSGAYTQISAGARAAKGDIACWGPAMGGGYGHVAVVLEDRGGSLLTMSQNPGPTRQLVLSKSGLQGYLRPKRVK</sequence>
<dbReference type="SUPFAM" id="SSF69279">
    <property type="entry name" value="Phage tail proteins"/>
    <property type="match status" value="1"/>
</dbReference>
<evidence type="ECO:0000256" key="2">
    <source>
        <dbReference type="SAM" id="MobiDB-lite"/>
    </source>
</evidence>